<dbReference type="CDD" id="cd00293">
    <property type="entry name" value="USP-like"/>
    <property type="match status" value="1"/>
</dbReference>
<feature type="domain" description="UspA" evidence="5">
    <location>
        <begin position="9"/>
        <end position="155"/>
    </location>
</feature>
<evidence type="ECO:0000313" key="6">
    <source>
        <dbReference type="EMBL" id="RCX28392.1"/>
    </source>
</evidence>
<comment type="caution">
    <text evidence="6">The sequence shown here is derived from an EMBL/GenBank/DDBJ whole genome shotgun (WGS) entry which is preliminary data.</text>
</comment>
<dbReference type="GO" id="GO:0005524">
    <property type="term" value="F:ATP binding"/>
    <property type="evidence" value="ECO:0007669"/>
    <property type="project" value="UniProtKB-KW"/>
</dbReference>
<comment type="similarity">
    <text evidence="1">Belongs to the universal stress protein A family.</text>
</comment>
<accession>A0A369C324</accession>
<feature type="compositionally biased region" description="Acidic residues" evidence="4">
    <location>
        <begin position="164"/>
        <end position="176"/>
    </location>
</feature>
<reference evidence="6 7" key="1">
    <citation type="submission" date="2018-07" db="EMBL/GenBank/DDBJ databases">
        <title>Genomic Encyclopedia of Type Strains, Phase IV (KMG-IV): sequencing the most valuable type-strain genomes for metagenomic binning, comparative biology and taxonomic classification.</title>
        <authorList>
            <person name="Goeker M."/>
        </authorList>
    </citation>
    <scope>NUCLEOTIDE SEQUENCE [LARGE SCALE GENOMIC DNA]</scope>
    <source>
        <strain evidence="6 7">DSM 26407</strain>
    </source>
</reference>
<dbReference type="SUPFAM" id="SSF52402">
    <property type="entry name" value="Adenine nucleotide alpha hydrolases-like"/>
    <property type="match status" value="1"/>
</dbReference>
<keyword evidence="2" id="KW-0547">Nucleotide-binding</keyword>
<gene>
    <name evidence="6" type="ORF">DFQ59_107139</name>
</gene>
<dbReference type="EMBL" id="QPJY01000007">
    <property type="protein sequence ID" value="RCX28392.1"/>
    <property type="molecule type" value="Genomic_DNA"/>
</dbReference>
<dbReference type="PRINTS" id="PR01438">
    <property type="entry name" value="UNVRSLSTRESS"/>
</dbReference>
<evidence type="ECO:0000256" key="1">
    <source>
        <dbReference type="ARBA" id="ARBA00008791"/>
    </source>
</evidence>
<evidence type="ECO:0000256" key="2">
    <source>
        <dbReference type="ARBA" id="ARBA00022741"/>
    </source>
</evidence>
<evidence type="ECO:0000256" key="4">
    <source>
        <dbReference type="SAM" id="MobiDB-lite"/>
    </source>
</evidence>
<sequence length="176" mass="18832">MAEEHSEAPILVPVDFSPHSAAALELGCELAAALRAPLVVLHVVHDPAEAPGYYTRALGDSTPRLRKLEDLAGEVLNNFLERFAATHPGDPVVERLHTELVTGLPVTRILELVEKLRPRLVVMGSQGRSCLADALLGSKAEQVVRLCPVPVVLVKQPAPLPEPPAEEAPEGTDAET</sequence>
<evidence type="ECO:0000313" key="7">
    <source>
        <dbReference type="Proteomes" id="UP000252707"/>
    </source>
</evidence>
<dbReference type="PANTHER" id="PTHR46268">
    <property type="entry name" value="STRESS RESPONSE PROTEIN NHAX"/>
    <property type="match status" value="1"/>
</dbReference>
<proteinExistence type="inferred from homology"/>
<dbReference type="Gene3D" id="3.40.50.620">
    <property type="entry name" value="HUPs"/>
    <property type="match status" value="1"/>
</dbReference>
<dbReference type="InterPro" id="IPR006016">
    <property type="entry name" value="UspA"/>
</dbReference>
<protein>
    <submittedName>
        <fullName evidence="6">Nucleotide-binding universal stress UspA family protein</fullName>
    </submittedName>
</protein>
<dbReference type="InterPro" id="IPR014729">
    <property type="entry name" value="Rossmann-like_a/b/a_fold"/>
</dbReference>
<dbReference type="RefSeq" id="WP_114280326.1">
    <property type="nucleotide sequence ID" value="NZ_QPJY01000007.1"/>
</dbReference>
<dbReference type="Pfam" id="PF00582">
    <property type="entry name" value="Usp"/>
    <property type="match status" value="1"/>
</dbReference>
<dbReference type="OrthoDB" id="5567285at2"/>
<evidence type="ECO:0000256" key="3">
    <source>
        <dbReference type="ARBA" id="ARBA00022840"/>
    </source>
</evidence>
<keyword evidence="3" id="KW-0067">ATP-binding</keyword>
<name>A0A369C324_9GAMM</name>
<evidence type="ECO:0000259" key="5">
    <source>
        <dbReference type="Pfam" id="PF00582"/>
    </source>
</evidence>
<dbReference type="Proteomes" id="UP000252707">
    <property type="component" value="Unassembled WGS sequence"/>
</dbReference>
<dbReference type="InterPro" id="IPR006015">
    <property type="entry name" value="Universal_stress_UspA"/>
</dbReference>
<feature type="region of interest" description="Disordered" evidence="4">
    <location>
        <begin position="157"/>
        <end position="176"/>
    </location>
</feature>
<dbReference type="AlphaFoldDB" id="A0A369C324"/>
<keyword evidence="7" id="KW-1185">Reference proteome</keyword>
<organism evidence="6 7">
    <name type="scientific">Thioalbus denitrificans</name>
    <dbReference type="NCBI Taxonomy" id="547122"/>
    <lineage>
        <taxon>Bacteria</taxon>
        <taxon>Pseudomonadati</taxon>
        <taxon>Pseudomonadota</taxon>
        <taxon>Gammaproteobacteria</taxon>
        <taxon>Chromatiales</taxon>
        <taxon>Ectothiorhodospiraceae</taxon>
        <taxon>Thioalbus</taxon>
    </lineage>
</organism>
<dbReference type="PANTHER" id="PTHR46268:SF27">
    <property type="entry name" value="UNIVERSAL STRESS PROTEIN RV2623"/>
    <property type="match status" value="1"/>
</dbReference>